<dbReference type="InterPro" id="IPR058531">
    <property type="entry name" value="Baseplate_J_M"/>
</dbReference>
<evidence type="ECO:0000313" key="3">
    <source>
        <dbReference type="EMBL" id="PVX31629.1"/>
    </source>
</evidence>
<proteinExistence type="predicted"/>
<protein>
    <submittedName>
        <fullName evidence="3">Baseplate assembly protein</fullName>
    </submittedName>
</protein>
<evidence type="ECO:0000313" key="4">
    <source>
        <dbReference type="Proteomes" id="UP000245890"/>
    </source>
</evidence>
<evidence type="ECO:0000259" key="1">
    <source>
        <dbReference type="Pfam" id="PF26078"/>
    </source>
</evidence>
<organism evidence="3 4">
    <name type="scientific">Sphingomonas pokkalii</name>
    <dbReference type="NCBI Taxonomy" id="2175090"/>
    <lineage>
        <taxon>Bacteria</taxon>
        <taxon>Pseudomonadati</taxon>
        <taxon>Pseudomonadota</taxon>
        <taxon>Alphaproteobacteria</taxon>
        <taxon>Sphingomonadales</taxon>
        <taxon>Sphingomonadaceae</taxon>
        <taxon>Sphingomonas</taxon>
    </lineage>
</organism>
<dbReference type="Proteomes" id="UP000245890">
    <property type="component" value="Unassembled WGS sequence"/>
</dbReference>
<dbReference type="RefSeq" id="WP_116471015.1">
    <property type="nucleotide sequence ID" value="NZ_QENQ01000001.1"/>
</dbReference>
<dbReference type="InterPro" id="IPR058530">
    <property type="entry name" value="Baseplate_J-like_C"/>
</dbReference>
<dbReference type="Pfam" id="PF26078">
    <property type="entry name" value="Baseplate_J_M"/>
    <property type="match status" value="1"/>
</dbReference>
<dbReference type="Pfam" id="PF26079">
    <property type="entry name" value="Baseplate_J_C"/>
    <property type="match status" value="1"/>
</dbReference>
<dbReference type="InterPro" id="IPR014507">
    <property type="entry name" value="Baseplate_assembly_J_pred"/>
</dbReference>
<feature type="domain" description="Baseplate J-like central" evidence="1">
    <location>
        <begin position="135"/>
        <end position="206"/>
    </location>
</feature>
<keyword evidence="4" id="KW-1185">Reference proteome</keyword>
<evidence type="ECO:0000259" key="2">
    <source>
        <dbReference type="Pfam" id="PF26079"/>
    </source>
</evidence>
<dbReference type="PIRSF" id="PIRSF020481">
    <property type="entry name" value="BAP"/>
    <property type="match status" value="1"/>
</dbReference>
<dbReference type="PANTHER" id="PTHR35862:SF1">
    <property type="entry name" value="FELS-2 PROPHAGE PROTEIN"/>
    <property type="match status" value="1"/>
</dbReference>
<comment type="caution">
    <text evidence="3">The sequence shown here is derived from an EMBL/GenBank/DDBJ whole genome shotgun (WGS) entry which is preliminary data.</text>
</comment>
<accession>A0A2U0SJX7</accession>
<gene>
    <name evidence="3" type="ORF">DD559_17880</name>
</gene>
<dbReference type="PANTHER" id="PTHR35862">
    <property type="entry name" value="FELS-2 PROPHAGE PROTEIN"/>
    <property type="match status" value="1"/>
</dbReference>
<sequence>MADTSATFTAVDLSRLPAPTVIEPLSFEDIYAEMLSSLQALVPGFDATVESDPAVMLLQVCAYRELMLRGRVNDAAKAVMPAFATGTDLDHLAALMSVARLQLSPGAPANDIPPTYEEDTALRARLVLAPEGFSVAGPEGAYIFHARSADGDVLDASATSPAPGRVLVTVLSRAGDGTASPALLAKVAAHVSDETVRPLTDAVTVQSATIVPYQIVATLTTFSGPDDGIVLAEAQRRVEAYRDRQHRLGMDITRSGIIAALHAEGVQNVALSFPAADIAIDRTQAGWCTGITITYAGTGE</sequence>
<dbReference type="AlphaFoldDB" id="A0A2U0SJX7"/>
<dbReference type="OrthoDB" id="9793802at2"/>
<dbReference type="InterPro" id="IPR052726">
    <property type="entry name" value="Phage_Baseplate_Hub"/>
</dbReference>
<reference evidence="3 4" key="1">
    <citation type="submission" date="2018-05" db="EMBL/GenBank/DDBJ databases">
        <title>Description of Sphingomonas pokkalii sp nov, isolated from the rhizosphere of saline tolerant pokkali rice and its draft genome analysis.</title>
        <authorList>
            <person name="Menon R."/>
            <person name="Kumari S."/>
            <person name="Rameshkumar N."/>
        </authorList>
    </citation>
    <scope>NUCLEOTIDE SEQUENCE [LARGE SCALE GENOMIC DNA]</scope>
    <source>
        <strain evidence="3 4">L3B27</strain>
    </source>
</reference>
<dbReference type="EMBL" id="QENQ01000001">
    <property type="protein sequence ID" value="PVX31629.1"/>
    <property type="molecule type" value="Genomic_DNA"/>
</dbReference>
<name>A0A2U0SJX7_9SPHN</name>
<feature type="domain" description="Baseplate J-like C-terminal" evidence="2">
    <location>
        <begin position="213"/>
        <end position="294"/>
    </location>
</feature>